<dbReference type="InterPro" id="IPR016897">
    <property type="entry name" value="SKP1"/>
</dbReference>
<evidence type="ECO:0000313" key="7">
    <source>
        <dbReference type="Proteomes" id="UP001437256"/>
    </source>
</evidence>
<evidence type="ECO:0000259" key="5">
    <source>
        <dbReference type="Pfam" id="PF03931"/>
    </source>
</evidence>
<keyword evidence="2 3" id="KW-0833">Ubl conjugation pathway</keyword>
<evidence type="ECO:0000256" key="3">
    <source>
        <dbReference type="PIRNR" id="PIRNR028729"/>
    </source>
</evidence>
<dbReference type="PIRSF" id="PIRSF028729">
    <property type="entry name" value="E3_ubiquit_lig_SCF_Skp"/>
    <property type="match status" value="1"/>
</dbReference>
<organism evidence="6 7">
    <name type="scientific">Marasmius tenuissimus</name>
    <dbReference type="NCBI Taxonomy" id="585030"/>
    <lineage>
        <taxon>Eukaryota</taxon>
        <taxon>Fungi</taxon>
        <taxon>Dikarya</taxon>
        <taxon>Basidiomycota</taxon>
        <taxon>Agaricomycotina</taxon>
        <taxon>Agaricomycetes</taxon>
        <taxon>Agaricomycetidae</taxon>
        <taxon>Agaricales</taxon>
        <taxon>Marasmiineae</taxon>
        <taxon>Marasmiaceae</taxon>
        <taxon>Marasmius</taxon>
    </lineage>
</organism>
<accession>A0ABR3A654</accession>
<dbReference type="InterPro" id="IPR016072">
    <property type="entry name" value="Skp1_comp_dimer"/>
</dbReference>
<dbReference type="InterPro" id="IPR011333">
    <property type="entry name" value="SKP1/BTB/POZ_sf"/>
</dbReference>
<evidence type="ECO:0000313" key="6">
    <source>
        <dbReference type="EMBL" id="KAL0068478.1"/>
    </source>
</evidence>
<feature type="domain" description="SKP1 component POZ" evidence="5">
    <location>
        <begin position="1"/>
        <end position="58"/>
    </location>
</feature>
<sequence length="139" mass="15646">MVVLVSSDGKEFTVERDVAEHLTIINGPQLEETDKPIPLPGVPSDALEKVLEYCEHHRGETLEERNHSEWDRHFIAGVDTTTLFSIITAANYLDVKPLLNLGTSTVTNMIKGKTLEQIRALFNIVQDSTPEEEYVHSLF</sequence>
<gene>
    <name evidence="6" type="ORF">AAF712_004556</name>
</gene>
<proteinExistence type="inferred from homology"/>
<evidence type="ECO:0000256" key="1">
    <source>
        <dbReference type="ARBA" id="ARBA00009993"/>
    </source>
</evidence>
<evidence type="ECO:0000259" key="4">
    <source>
        <dbReference type="Pfam" id="PF01466"/>
    </source>
</evidence>
<dbReference type="Pfam" id="PF03931">
    <property type="entry name" value="Skp1_POZ"/>
    <property type="match status" value="1"/>
</dbReference>
<name>A0ABR3A654_9AGAR</name>
<dbReference type="Pfam" id="PF01466">
    <property type="entry name" value="Skp1"/>
    <property type="match status" value="1"/>
</dbReference>
<reference evidence="6 7" key="1">
    <citation type="submission" date="2024-05" db="EMBL/GenBank/DDBJ databases">
        <title>A draft genome resource for the thread blight pathogen Marasmius tenuissimus strain MS-2.</title>
        <authorList>
            <person name="Yulfo-Soto G.E."/>
            <person name="Baruah I.K."/>
            <person name="Amoako-Attah I."/>
            <person name="Bukari Y."/>
            <person name="Meinhardt L.W."/>
            <person name="Bailey B.A."/>
            <person name="Cohen S.P."/>
        </authorList>
    </citation>
    <scope>NUCLEOTIDE SEQUENCE [LARGE SCALE GENOMIC DNA]</scope>
    <source>
        <strain evidence="6 7">MS-2</strain>
    </source>
</reference>
<dbReference type="Gene3D" id="3.30.710.10">
    <property type="entry name" value="Potassium Channel Kv1.1, Chain A"/>
    <property type="match status" value="1"/>
</dbReference>
<dbReference type="CDD" id="cd18322">
    <property type="entry name" value="BTB_POZ_SKP1"/>
    <property type="match status" value="1"/>
</dbReference>
<evidence type="ECO:0000256" key="2">
    <source>
        <dbReference type="ARBA" id="ARBA00022786"/>
    </source>
</evidence>
<dbReference type="InterPro" id="IPR036296">
    <property type="entry name" value="SKP1-like_dim_sf"/>
</dbReference>
<dbReference type="SUPFAM" id="SSF54695">
    <property type="entry name" value="POZ domain"/>
    <property type="match status" value="1"/>
</dbReference>
<dbReference type="PANTHER" id="PTHR11165">
    <property type="entry name" value="SKP1"/>
    <property type="match status" value="1"/>
</dbReference>
<dbReference type="EMBL" id="JBBXMP010000018">
    <property type="protein sequence ID" value="KAL0068478.1"/>
    <property type="molecule type" value="Genomic_DNA"/>
</dbReference>
<protein>
    <recommendedName>
        <fullName evidence="3">E3 ubiquitin ligase complex SCF subunit</fullName>
    </recommendedName>
</protein>
<feature type="domain" description="SKP1 component dimerisation" evidence="4">
    <location>
        <begin position="96"/>
        <end position="133"/>
    </location>
</feature>
<dbReference type="SMART" id="SM00512">
    <property type="entry name" value="Skp1"/>
    <property type="match status" value="1"/>
</dbReference>
<comment type="subunit">
    <text evidence="3">Component of the SCF (SKP1-CUL1-F-box protein) E3 ubiquitin ligase complexes.</text>
</comment>
<dbReference type="InterPro" id="IPR001232">
    <property type="entry name" value="SKP1-like"/>
</dbReference>
<comment type="function">
    <text evidence="3">Essential component of the SCF (SKP1-CUL1-F-box protein) E3 ubiquitin ligase complexes, which mediate the ubiquitination and subsequent proteasomal degradation of target proteins.</text>
</comment>
<keyword evidence="7" id="KW-1185">Reference proteome</keyword>
<dbReference type="SUPFAM" id="SSF81382">
    <property type="entry name" value="Skp1 dimerisation domain-like"/>
    <property type="match status" value="1"/>
</dbReference>
<comment type="pathway">
    <text evidence="3">Protein modification; protein ubiquitination.</text>
</comment>
<comment type="similarity">
    <text evidence="1 3">Belongs to the SKP1 family.</text>
</comment>
<comment type="caution">
    <text evidence="6">The sequence shown here is derived from an EMBL/GenBank/DDBJ whole genome shotgun (WGS) entry which is preliminary data.</text>
</comment>
<dbReference type="InterPro" id="IPR016073">
    <property type="entry name" value="Skp1_comp_POZ"/>
</dbReference>
<dbReference type="Proteomes" id="UP001437256">
    <property type="component" value="Unassembled WGS sequence"/>
</dbReference>